<evidence type="ECO:0000256" key="1">
    <source>
        <dbReference type="ARBA" id="ARBA00004141"/>
    </source>
</evidence>
<keyword evidence="7 14" id="KW-1133">Transmembrane helix</keyword>
<evidence type="ECO:0000256" key="11">
    <source>
        <dbReference type="ARBA" id="ARBA00023264"/>
    </source>
</evidence>
<reference evidence="16" key="1">
    <citation type="submission" date="2019-03" db="EMBL/GenBank/DDBJ databases">
        <title>Snf2 controls pulcherriminic acid biosynthesis and connects pigmentation and antifungal activity of the yeast Metschnikowia pulcherrima.</title>
        <authorList>
            <person name="Gore-Lloyd D."/>
            <person name="Sumann I."/>
            <person name="Brachmann A.O."/>
            <person name="Schneeberger K."/>
            <person name="Ortiz-Merino R.A."/>
            <person name="Moreno-Beltran M."/>
            <person name="Schlaefli M."/>
            <person name="Kirner P."/>
            <person name="Santos Kron A."/>
            <person name="Wolfe K.H."/>
            <person name="Piel J."/>
            <person name="Ahrens C.H."/>
            <person name="Henk D."/>
            <person name="Freimoser F.M."/>
        </authorList>
    </citation>
    <scope>NUCLEOTIDE SEQUENCE [LARGE SCALE GENOMIC DNA]</scope>
    <source>
        <strain evidence="16">APC 1.2</strain>
    </source>
</reference>
<evidence type="ECO:0000256" key="12">
    <source>
        <dbReference type="ARBA" id="ARBA00023315"/>
    </source>
</evidence>
<feature type="region of interest" description="Disordered" evidence="13">
    <location>
        <begin position="451"/>
        <end position="485"/>
    </location>
</feature>
<evidence type="ECO:0000256" key="3">
    <source>
        <dbReference type="ARBA" id="ARBA00019082"/>
    </source>
</evidence>
<feature type="transmembrane region" description="Helical" evidence="14">
    <location>
        <begin position="239"/>
        <end position="258"/>
    </location>
</feature>
<feature type="transmembrane region" description="Helical" evidence="14">
    <location>
        <begin position="374"/>
        <end position="398"/>
    </location>
</feature>
<keyword evidence="10" id="KW-0594">Phospholipid biosynthesis</keyword>
<evidence type="ECO:0000256" key="10">
    <source>
        <dbReference type="ARBA" id="ARBA00023209"/>
    </source>
</evidence>
<dbReference type="PANTHER" id="PTHR31201">
    <property type="entry name" value="OS01G0585100 PROTEIN"/>
    <property type="match status" value="1"/>
</dbReference>
<evidence type="ECO:0000256" key="8">
    <source>
        <dbReference type="ARBA" id="ARBA00023098"/>
    </source>
</evidence>
<dbReference type="EMBL" id="CP034460">
    <property type="protein sequence ID" value="QBM90082.1"/>
    <property type="molecule type" value="Genomic_DNA"/>
</dbReference>
<feature type="compositionally biased region" description="Polar residues" evidence="13">
    <location>
        <begin position="13"/>
        <end position="23"/>
    </location>
</feature>
<evidence type="ECO:0000256" key="2">
    <source>
        <dbReference type="ARBA" id="ARBA00006675"/>
    </source>
</evidence>
<feature type="transmembrane region" description="Helical" evidence="14">
    <location>
        <begin position="404"/>
        <end position="422"/>
    </location>
</feature>
<evidence type="ECO:0000256" key="14">
    <source>
        <dbReference type="SAM" id="Phobius"/>
    </source>
</evidence>
<organism evidence="15 16">
    <name type="scientific">Metschnikowia aff. pulcherrima</name>
    <dbReference type="NCBI Taxonomy" id="2163413"/>
    <lineage>
        <taxon>Eukaryota</taxon>
        <taxon>Fungi</taxon>
        <taxon>Dikarya</taxon>
        <taxon>Ascomycota</taxon>
        <taxon>Saccharomycotina</taxon>
        <taxon>Pichiomycetes</taxon>
        <taxon>Metschnikowiaceae</taxon>
        <taxon>Metschnikowia</taxon>
    </lineage>
</organism>
<evidence type="ECO:0000256" key="7">
    <source>
        <dbReference type="ARBA" id="ARBA00022989"/>
    </source>
</evidence>
<comment type="similarity">
    <text evidence="2">Belongs to the GPC1 family.</text>
</comment>
<protein>
    <recommendedName>
        <fullName evidence="3">Glycerophosphocholine acyltransferase 1</fullName>
    </recommendedName>
</protein>
<keyword evidence="11" id="KW-1208">Phospholipid metabolism</keyword>
<name>A0A4P6XR94_9ASCO</name>
<proteinExistence type="inferred from homology"/>
<feature type="transmembrane region" description="Helical" evidence="14">
    <location>
        <begin position="164"/>
        <end position="183"/>
    </location>
</feature>
<keyword evidence="4" id="KW-0444">Lipid biosynthesis</keyword>
<dbReference type="GO" id="GO:0006656">
    <property type="term" value="P:phosphatidylcholine biosynthetic process"/>
    <property type="evidence" value="ECO:0007669"/>
    <property type="project" value="TreeGrafter"/>
</dbReference>
<feature type="transmembrane region" description="Helical" evidence="14">
    <location>
        <begin position="308"/>
        <end position="331"/>
    </location>
</feature>
<evidence type="ECO:0000256" key="9">
    <source>
        <dbReference type="ARBA" id="ARBA00023136"/>
    </source>
</evidence>
<feature type="region of interest" description="Disordered" evidence="13">
    <location>
        <begin position="1"/>
        <end position="45"/>
    </location>
</feature>
<accession>A0A4P6XR94</accession>
<evidence type="ECO:0000313" key="16">
    <source>
        <dbReference type="Proteomes" id="UP000292447"/>
    </source>
</evidence>
<feature type="transmembrane region" description="Helical" evidence="14">
    <location>
        <begin position="189"/>
        <end position="207"/>
    </location>
</feature>
<dbReference type="Pfam" id="PF10998">
    <property type="entry name" value="DUF2838"/>
    <property type="match status" value="1"/>
</dbReference>
<keyword evidence="12" id="KW-0012">Acyltransferase</keyword>
<sequence length="485" mass="56553">MASQDQLVPLSGYSRQEQGVTDSVKSRQNKKPETDDQTAEFALETADSEDDSALVASVPMERRDSVGSVSFMDLLKLLVMSDYDFGTFDQVSDSTRRKFAEMKHKTRERLRRFKSEPKNGSALKKSREFLAQELARFQESLNKRLNKFDRAVQDSLQSLATEKAFYAFAVTLIAAAGFIIGKYPVFFPLFHTVIFCLLMPIRFYTYFKLGFQYYLADLCYYVNILLILFLWVFPASKSLFVSVFALTLGTLSFAVITWRNSLVLHLIEKTTSSIIHIMPPLTMFVLVHETPRDYLEIRYPAIANVQNWNFVNGIIITSIYYTVWQVTYHYFITVRRREQIAQGRVTSFTYLRKSQGKSFLGRIVNKLPYQWMQIAAFTLIQFFYQILTMLPCPIWFRYKHACGAFVWFIFSWSAYNGATYYIEVFGKRFEKELARLRQEINELQLRLDKQEQDRELESDGISKIQDLPVIQPHSGETEDKEKIEN</sequence>
<evidence type="ECO:0000256" key="6">
    <source>
        <dbReference type="ARBA" id="ARBA00022692"/>
    </source>
</evidence>
<dbReference type="GO" id="GO:0016746">
    <property type="term" value="F:acyltransferase activity"/>
    <property type="evidence" value="ECO:0007669"/>
    <property type="project" value="UniProtKB-KW"/>
</dbReference>
<keyword evidence="16" id="KW-1185">Reference proteome</keyword>
<evidence type="ECO:0000256" key="13">
    <source>
        <dbReference type="SAM" id="MobiDB-lite"/>
    </source>
</evidence>
<dbReference type="PANTHER" id="PTHR31201:SF1">
    <property type="entry name" value="GLYCEROPHOSPHOCHOLINE ACYLTRANSFERASE 1"/>
    <property type="match status" value="1"/>
</dbReference>
<evidence type="ECO:0000256" key="4">
    <source>
        <dbReference type="ARBA" id="ARBA00022516"/>
    </source>
</evidence>
<keyword evidence="5" id="KW-0808">Transferase</keyword>
<feature type="compositionally biased region" description="Basic and acidic residues" evidence="13">
    <location>
        <begin position="475"/>
        <end position="485"/>
    </location>
</feature>
<keyword evidence="6 14" id="KW-0812">Transmembrane</keyword>
<dbReference type="InterPro" id="IPR021261">
    <property type="entry name" value="GPCAT"/>
</dbReference>
<gene>
    <name evidence="15" type="primary">MPUL0E03210</name>
    <name evidence="15" type="ORF">METSCH_E03210</name>
</gene>
<feature type="transmembrane region" description="Helical" evidence="14">
    <location>
        <begin position="214"/>
        <end position="233"/>
    </location>
</feature>
<evidence type="ECO:0000313" key="15">
    <source>
        <dbReference type="EMBL" id="QBM90082.1"/>
    </source>
</evidence>
<evidence type="ECO:0000256" key="5">
    <source>
        <dbReference type="ARBA" id="ARBA00022679"/>
    </source>
</evidence>
<comment type="subcellular location">
    <subcellularLocation>
        <location evidence="1">Membrane</location>
        <topology evidence="1">Multi-pass membrane protein</topology>
    </subcellularLocation>
</comment>
<dbReference type="AlphaFoldDB" id="A0A4P6XR94"/>
<dbReference type="GO" id="GO:0016020">
    <property type="term" value="C:membrane"/>
    <property type="evidence" value="ECO:0007669"/>
    <property type="project" value="UniProtKB-SubCell"/>
</dbReference>
<keyword evidence="8" id="KW-0443">Lipid metabolism</keyword>
<keyword evidence="9 14" id="KW-0472">Membrane</keyword>
<dbReference type="Proteomes" id="UP000292447">
    <property type="component" value="Chromosome V"/>
</dbReference>